<name>A0A160TI49_9ZZZZ</name>
<protein>
    <submittedName>
        <fullName evidence="2">Uncharacterized protein</fullName>
    </submittedName>
</protein>
<evidence type="ECO:0000313" key="2">
    <source>
        <dbReference type="EMBL" id="CUS44033.1"/>
    </source>
</evidence>
<evidence type="ECO:0000256" key="1">
    <source>
        <dbReference type="SAM" id="MobiDB-lite"/>
    </source>
</evidence>
<gene>
    <name evidence="2" type="ORF">MGWOODY_Smn2707</name>
</gene>
<accession>A0A160TI49</accession>
<dbReference type="AlphaFoldDB" id="A0A160TI49"/>
<proteinExistence type="predicted"/>
<organism evidence="2">
    <name type="scientific">hydrothermal vent metagenome</name>
    <dbReference type="NCBI Taxonomy" id="652676"/>
    <lineage>
        <taxon>unclassified sequences</taxon>
        <taxon>metagenomes</taxon>
        <taxon>ecological metagenomes</taxon>
    </lineage>
</organism>
<feature type="compositionally biased region" description="Polar residues" evidence="1">
    <location>
        <begin position="49"/>
        <end position="61"/>
    </location>
</feature>
<reference evidence="2" key="1">
    <citation type="submission" date="2015-10" db="EMBL/GenBank/DDBJ databases">
        <authorList>
            <person name="Gilbert D.G."/>
        </authorList>
    </citation>
    <scope>NUCLEOTIDE SEQUENCE</scope>
</reference>
<sequence length="61" mass="6394">MTSTDHDAAMSDGCAGEIQDSGTRKAWSTPQVIVSVMRNSENHNNGNNSDITTSGIPQGNS</sequence>
<feature type="region of interest" description="Disordered" evidence="1">
    <location>
        <begin position="1"/>
        <end position="61"/>
    </location>
</feature>
<dbReference type="EMBL" id="CZQE01000103">
    <property type="protein sequence ID" value="CUS44033.1"/>
    <property type="molecule type" value="Genomic_DNA"/>
</dbReference>